<gene>
    <name evidence="2" type="ORF">QC815_09305</name>
</gene>
<organism evidence="2 3">
    <name type="scientific">Vreelandella gomseomensis</name>
    <dbReference type="NCBI Taxonomy" id="370766"/>
    <lineage>
        <taxon>Bacteria</taxon>
        <taxon>Pseudomonadati</taxon>
        <taxon>Pseudomonadota</taxon>
        <taxon>Gammaproteobacteria</taxon>
        <taxon>Oceanospirillales</taxon>
        <taxon>Halomonadaceae</taxon>
        <taxon>Vreelandella</taxon>
    </lineage>
</organism>
<dbReference type="EMBL" id="JARWAI010000006">
    <property type="protein sequence ID" value="MDR5875117.1"/>
    <property type="molecule type" value="Genomic_DNA"/>
</dbReference>
<proteinExistence type="predicted"/>
<evidence type="ECO:0000259" key="1">
    <source>
        <dbReference type="Pfam" id="PF02481"/>
    </source>
</evidence>
<dbReference type="Proteomes" id="UP001269267">
    <property type="component" value="Unassembled WGS sequence"/>
</dbReference>
<dbReference type="RefSeq" id="WP_309768169.1">
    <property type="nucleotide sequence ID" value="NZ_JARWAI010000006.1"/>
</dbReference>
<evidence type="ECO:0000313" key="2">
    <source>
        <dbReference type="EMBL" id="MDR5875117.1"/>
    </source>
</evidence>
<comment type="caution">
    <text evidence="2">The sequence shown here is derived from an EMBL/GenBank/DDBJ whole genome shotgun (WGS) entry which is preliminary data.</text>
</comment>
<dbReference type="InterPro" id="IPR057666">
    <property type="entry name" value="DrpA_SLOG"/>
</dbReference>
<feature type="domain" description="Smf/DprA SLOG" evidence="1">
    <location>
        <begin position="4"/>
        <end position="54"/>
    </location>
</feature>
<dbReference type="Gene3D" id="3.40.50.450">
    <property type="match status" value="1"/>
</dbReference>
<keyword evidence="3" id="KW-1185">Reference proteome</keyword>
<evidence type="ECO:0000313" key="3">
    <source>
        <dbReference type="Proteomes" id="UP001269267"/>
    </source>
</evidence>
<name>A0ABU1GCA3_9GAMM</name>
<reference evidence="2 3" key="1">
    <citation type="submission" date="2023-04" db="EMBL/GenBank/DDBJ databases">
        <title>A long-awaited taxogenomic arrangement of the family Halomonadaceae.</title>
        <authorList>
            <person name="De La Haba R."/>
            <person name="Chuvochina M."/>
            <person name="Wittouck S."/>
            <person name="Arahal D.R."/>
            <person name="Sanchez-Porro C."/>
            <person name="Hugenholtz P."/>
            <person name="Ventosa A."/>
        </authorList>
    </citation>
    <scope>NUCLEOTIDE SEQUENCE [LARGE SCALE GENOMIC DNA]</scope>
    <source>
        <strain evidence="2 3">DSM 18042</strain>
    </source>
</reference>
<protein>
    <recommendedName>
        <fullName evidence="1">Smf/DprA SLOG domain-containing protein</fullName>
    </recommendedName>
</protein>
<sequence length="183" mass="18311">MAGRVAIVGGRHITPAVNVQVQSVVTSLVAHGYTLVAGCATGADRAAVAAALTGSVPLSSLQVFAAFGPDGQGACGVSAVSDVQAFAAQGGSVTWWAGGGPSVPLRARLAARAAQVVSQASSGVVAFQPGKGSWRACRLAAGRGLRVVAFTSVHEPLGMGEWVPCAESGTWASARRWAPASLF</sequence>
<accession>A0ABU1GCA3</accession>
<dbReference type="Pfam" id="PF02481">
    <property type="entry name" value="DNA_processg_A"/>
    <property type="match status" value="1"/>
</dbReference>
<dbReference type="SUPFAM" id="SSF102405">
    <property type="entry name" value="MCP/YpsA-like"/>
    <property type="match status" value="1"/>
</dbReference>